<evidence type="ECO:0000313" key="13">
    <source>
        <dbReference type="Proteomes" id="UP001209229"/>
    </source>
</evidence>
<dbReference type="NCBIfam" id="TIGR00530">
    <property type="entry name" value="AGP_acyltrn"/>
    <property type="match status" value="1"/>
</dbReference>
<gene>
    <name evidence="12" type="ORF">OM075_19640</name>
</gene>
<protein>
    <recommendedName>
        <fullName evidence="6 9">1-acyl-sn-glycerol-3-phosphate acyltransferase</fullName>
        <ecNumber evidence="5 9">2.3.1.51</ecNumber>
    </recommendedName>
</protein>
<evidence type="ECO:0000256" key="10">
    <source>
        <dbReference type="SAM" id="Phobius"/>
    </source>
</evidence>
<evidence type="ECO:0000313" key="12">
    <source>
        <dbReference type="EMBL" id="MCW3788692.1"/>
    </source>
</evidence>
<keyword evidence="13" id="KW-1185">Reference proteome</keyword>
<sequence>MKALGNFLYQIYKWVIFIPVFALASIIFSLGAALLAVIISPKAGSLSGVMWAKTVAFFTPMRVKVYGRENIKKGQSYVIVANHQSAYDIFALYGFLGIDFRWIMKKELRHAFGIGPASAAVGHIFIDRSSPKAAYESIKEAKAKLVNGTSVVIFPEGTRSGSNSVRRFKGGAFKIAGELDLPILPVTIKDTHKVYGGGTFNVRPGKVSITINPCINTAEYKGDMKLLMETTREALIQPIKEFNS</sequence>
<evidence type="ECO:0000256" key="6">
    <source>
        <dbReference type="ARBA" id="ARBA00016139"/>
    </source>
</evidence>
<evidence type="ECO:0000256" key="5">
    <source>
        <dbReference type="ARBA" id="ARBA00013211"/>
    </source>
</evidence>
<dbReference type="InterPro" id="IPR004552">
    <property type="entry name" value="AGP_acyltrans"/>
</dbReference>
<dbReference type="SUPFAM" id="SSF69593">
    <property type="entry name" value="Glycerol-3-phosphate (1)-acyltransferase"/>
    <property type="match status" value="1"/>
</dbReference>
<evidence type="ECO:0000256" key="1">
    <source>
        <dbReference type="ARBA" id="ARBA00001141"/>
    </source>
</evidence>
<feature type="domain" description="Phospholipid/glycerol acyltransferase" evidence="11">
    <location>
        <begin position="77"/>
        <end position="191"/>
    </location>
</feature>
<keyword evidence="9" id="KW-0443">Lipid metabolism</keyword>
<dbReference type="AlphaFoldDB" id="A0AAE3M802"/>
<dbReference type="GO" id="GO:0003841">
    <property type="term" value="F:1-acylglycerol-3-phosphate O-acyltransferase activity"/>
    <property type="evidence" value="ECO:0007669"/>
    <property type="project" value="UniProtKB-UniRule"/>
</dbReference>
<dbReference type="EC" id="2.3.1.51" evidence="5 9"/>
<evidence type="ECO:0000256" key="3">
    <source>
        <dbReference type="ARBA" id="ARBA00005189"/>
    </source>
</evidence>
<dbReference type="CDD" id="cd07989">
    <property type="entry name" value="LPLAT_AGPAT-like"/>
    <property type="match status" value="1"/>
</dbReference>
<keyword evidence="8 9" id="KW-0012">Acyltransferase</keyword>
<dbReference type="GO" id="GO:0006654">
    <property type="term" value="P:phosphatidic acid biosynthetic process"/>
    <property type="evidence" value="ECO:0007669"/>
    <property type="project" value="TreeGrafter"/>
</dbReference>
<name>A0AAE3M802_9BACT</name>
<keyword evidence="10" id="KW-1133">Transmembrane helix</keyword>
<dbReference type="PANTHER" id="PTHR10434:SF66">
    <property type="entry name" value="PHOSPHOLIPID_GLYCEROL ACYLTRANSFERASE DOMAIN-CONTAINING PROTEIN"/>
    <property type="match status" value="1"/>
</dbReference>
<accession>A0AAE3M802</accession>
<evidence type="ECO:0000256" key="2">
    <source>
        <dbReference type="ARBA" id="ARBA00004728"/>
    </source>
</evidence>
<dbReference type="InterPro" id="IPR002123">
    <property type="entry name" value="Plipid/glycerol_acylTrfase"/>
</dbReference>
<comment type="caution">
    <text evidence="12">The sequence shown here is derived from an EMBL/GenBank/DDBJ whole genome shotgun (WGS) entry which is preliminary data.</text>
</comment>
<dbReference type="PANTHER" id="PTHR10434">
    <property type="entry name" value="1-ACYL-SN-GLYCEROL-3-PHOSPHATE ACYLTRANSFERASE"/>
    <property type="match status" value="1"/>
</dbReference>
<keyword evidence="9" id="KW-0594">Phospholipid biosynthesis</keyword>
<proteinExistence type="inferred from homology"/>
<comment type="similarity">
    <text evidence="4 9">Belongs to the 1-acyl-sn-glycerol-3-phosphate acyltransferase family.</text>
</comment>
<feature type="transmembrane region" description="Helical" evidence="10">
    <location>
        <begin position="12"/>
        <end position="39"/>
    </location>
</feature>
<evidence type="ECO:0000256" key="4">
    <source>
        <dbReference type="ARBA" id="ARBA00008655"/>
    </source>
</evidence>
<keyword evidence="10" id="KW-0812">Transmembrane</keyword>
<keyword evidence="9" id="KW-1208">Phospholipid metabolism</keyword>
<keyword evidence="10" id="KW-0472">Membrane</keyword>
<reference evidence="12" key="1">
    <citation type="submission" date="2022-10" db="EMBL/GenBank/DDBJ databases">
        <authorList>
            <person name="Yu W.X."/>
        </authorList>
    </citation>
    <scope>NUCLEOTIDE SEQUENCE</scope>
    <source>
        <strain evidence="12">AAT</strain>
    </source>
</reference>
<evidence type="ECO:0000256" key="9">
    <source>
        <dbReference type="RuleBase" id="RU361267"/>
    </source>
</evidence>
<evidence type="ECO:0000259" key="11">
    <source>
        <dbReference type="SMART" id="SM00563"/>
    </source>
</evidence>
<dbReference type="RefSeq" id="WP_301192249.1">
    <property type="nucleotide sequence ID" value="NZ_JAPDPJ010000062.1"/>
</dbReference>
<comment type="pathway">
    <text evidence="2">Phospholipid metabolism; CDP-diacylglycerol biosynthesis; CDP-diacylglycerol from sn-glycerol 3-phosphate: step 2/3.</text>
</comment>
<comment type="pathway">
    <text evidence="3">Lipid metabolism.</text>
</comment>
<keyword evidence="9" id="KW-0444">Lipid biosynthesis</keyword>
<dbReference type="Pfam" id="PF01553">
    <property type="entry name" value="Acyltransferase"/>
    <property type="match status" value="1"/>
</dbReference>
<evidence type="ECO:0000256" key="7">
    <source>
        <dbReference type="ARBA" id="ARBA00022679"/>
    </source>
</evidence>
<dbReference type="Proteomes" id="UP001209229">
    <property type="component" value="Unassembled WGS sequence"/>
</dbReference>
<comment type="domain">
    <text evidence="9">The HXXXXD motif is essential for acyltransferase activity and may constitute the binding site for the phosphate moiety of the glycerol-3-phosphate.</text>
</comment>
<comment type="catalytic activity">
    <reaction evidence="1 9">
        <text>a 1-acyl-sn-glycero-3-phosphate + an acyl-CoA = a 1,2-diacyl-sn-glycero-3-phosphate + CoA</text>
        <dbReference type="Rhea" id="RHEA:19709"/>
        <dbReference type="ChEBI" id="CHEBI:57287"/>
        <dbReference type="ChEBI" id="CHEBI:57970"/>
        <dbReference type="ChEBI" id="CHEBI:58342"/>
        <dbReference type="ChEBI" id="CHEBI:58608"/>
        <dbReference type="EC" id="2.3.1.51"/>
    </reaction>
</comment>
<keyword evidence="7 9" id="KW-0808">Transferase</keyword>
<dbReference type="GO" id="GO:0016020">
    <property type="term" value="C:membrane"/>
    <property type="evidence" value="ECO:0007669"/>
    <property type="project" value="InterPro"/>
</dbReference>
<evidence type="ECO:0000256" key="8">
    <source>
        <dbReference type="ARBA" id="ARBA00023315"/>
    </source>
</evidence>
<dbReference type="EMBL" id="JAPDPJ010000062">
    <property type="protein sequence ID" value="MCW3788692.1"/>
    <property type="molecule type" value="Genomic_DNA"/>
</dbReference>
<dbReference type="SMART" id="SM00563">
    <property type="entry name" value="PlsC"/>
    <property type="match status" value="1"/>
</dbReference>
<organism evidence="12 13">
    <name type="scientific">Plebeiibacterium sediminum</name>
    <dbReference type="NCBI Taxonomy" id="2992112"/>
    <lineage>
        <taxon>Bacteria</taxon>
        <taxon>Pseudomonadati</taxon>
        <taxon>Bacteroidota</taxon>
        <taxon>Bacteroidia</taxon>
        <taxon>Marinilabiliales</taxon>
        <taxon>Marinilabiliaceae</taxon>
        <taxon>Plebeiibacterium</taxon>
    </lineage>
</organism>